<evidence type="ECO:0008006" key="4">
    <source>
        <dbReference type="Google" id="ProtNLM"/>
    </source>
</evidence>
<gene>
    <name evidence="2" type="ORF">niasHS_010966</name>
</gene>
<evidence type="ECO:0000313" key="3">
    <source>
        <dbReference type="Proteomes" id="UP001620645"/>
    </source>
</evidence>
<feature type="compositionally biased region" description="Basic and acidic residues" evidence="1">
    <location>
        <begin position="234"/>
        <end position="306"/>
    </location>
</feature>
<accession>A0ABD2IT38</accession>
<name>A0ABD2IT38_HETSC</name>
<evidence type="ECO:0000256" key="1">
    <source>
        <dbReference type="SAM" id="MobiDB-lite"/>
    </source>
</evidence>
<proteinExistence type="predicted"/>
<comment type="caution">
    <text evidence="2">The sequence shown here is derived from an EMBL/GenBank/DDBJ whole genome shotgun (WGS) entry which is preliminary data.</text>
</comment>
<evidence type="ECO:0000313" key="2">
    <source>
        <dbReference type="EMBL" id="KAL3083164.1"/>
    </source>
</evidence>
<protein>
    <recommendedName>
        <fullName evidence="4">Gland protein</fullName>
    </recommendedName>
</protein>
<dbReference type="Proteomes" id="UP001620645">
    <property type="component" value="Unassembled WGS sequence"/>
</dbReference>
<feature type="region of interest" description="Disordered" evidence="1">
    <location>
        <begin position="201"/>
        <end position="306"/>
    </location>
</feature>
<keyword evidence="3" id="KW-1185">Reference proteome</keyword>
<reference evidence="2 3" key="1">
    <citation type="submission" date="2024-10" db="EMBL/GenBank/DDBJ databases">
        <authorList>
            <person name="Kim D."/>
        </authorList>
    </citation>
    <scope>NUCLEOTIDE SEQUENCE [LARGE SCALE GENOMIC DNA]</scope>
    <source>
        <strain evidence="2">Taebaek</strain>
    </source>
</reference>
<sequence>MVILRQESLFLFNRVKGKFVPCWAILSFALPFGPSLSLYSDGTTKKILLEKVHLAEIAQGIRFGTTSWTLAETDDAISALISHGTEDCLDKALLIVIPTPIGANDALQKKQRGAKGTGNRKAIWLCALTVAQMFEFIQILSDSLVSLQIHAPPSNSSDSSAADALHQYKPRPFRATNAWEMFWNNPPPFPPQQMKLNVTAEKGGSNEAEDGTQRRQKSTTGWMRGEKSKRKGTKRTEEAEKRGKEEAEKRGKEEAEKRGREEEEKRAKEEEEKRGKEEEEKRGKEEEEKRAKEEAEKRKKDKGLRQ</sequence>
<dbReference type="EMBL" id="JBICCN010000254">
    <property type="protein sequence ID" value="KAL3083164.1"/>
    <property type="molecule type" value="Genomic_DNA"/>
</dbReference>
<dbReference type="AlphaFoldDB" id="A0ABD2IT38"/>
<organism evidence="2 3">
    <name type="scientific">Heterodera schachtii</name>
    <name type="common">Sugarbeet cyst nematode worm</name>
    <name type="synonym">Tylenchus schachtii</name>
    <dbReference type="NCBI Taxonomy" id="97005"/>
    <lineage>
        <taxon>Eukaryota</taxon>
        <taxon>Metazoa</taxon>
        <taxon>Ecdysozoa</taxon>
        <taxon>Nematoda</taxon>
        <taxon>Chromadorea</taxon>
        <taxon>Rhabditida</taxon>
        <taxon>Tylenchina</taxon>
        <taxon>Tylenchomorpha</taxon>
        <taxon>Tylenchoidea</taxon>
        <taxon>Heteroderidae</taxon>
        <taxon>Heteroderinae</taxon>
        <taxon>Heterodera</taxon>
    </lineage>
</organism>